<evidence type="ECO:0000256" key="3">
    <source>
        <dbReference type="ARBA" id="ARBA00013253"/>
    </source>
</evidence>
<evidence type="ECO:0000256" key="12">
    <source>
        <dbReference type="ARBA" id="ARBA00033413"/>
    </source>
</evidence>
<dbReference type="EMBL" id="JAKKSL010000003">
    <property type="protein sequence ID" value="MCI2284885.1"/>
    <property type="molecule type" value="Genomic_DNA"/>
</dbReference>
<keyword evidence="6" id="KW-0547">Nucleotide-binding</keyword>
<evidence type="ECO:0000256" key="6">
    <source>
        <dbReference type="ARBA" id="ARBA00022741"/>
    </source>
</evidence>
<evidence type="ECO:0000256" key="7">
    <source>
        <dbReference type="ARBA" id="ARBA00022777"/>
    </source>
</evidence>
<dbReference type="InterPro" id="IPR000550">
    <property type="entry name" value="Hppk"/>
</dbReference>
<dbReference type="NCBIfam" id="TIGR01498">
    <property type="entry name" value="folK"/>
    <property type="match status" value="1"/>
</dbReference>
<dbReference type="RefSeq" id="WP_242287343.1">
    <property type="nucleotide sequence ID" value="NZ_JAKKSL010000003.1"/>
</dbReference>
<evidence type="ECO:0000256" key="5">
    <source>
        <dbReference type="ARBA" id="ARBA00022679"/>
    </source>
</evidence>
<dbReference type="InterPro" id="IPR035907">
    <property type="entry name" value="Hppk_sf"/>
</dbReference>
<proteinExistence type="inferred from homology"/>
<keyword evidence="8" id="KW-0067">ATP-binding</keyword>
<comment type="function">
    <text evidence="10">Catalyzes the transfer of pyrophosphate from adenosine triphosphate (ATP) to 6-hydroxymethyl-7,8-dihydropterin, an enzymatic step in folate biosynthesis pathway.</text>
</comment>
<evidence type="ECO:0000256" key="1">
    <source>
        <dbReference type="ARBA" id="ARBA00005051"/>
    </source>
</evidence>
<dbReference type="EC" id="2.7.6.3" evidence="3"/>
<evidence type="ECO:0000313" key="14">
    <source>
        <dbReference type="EMBL" id="MCI2284885.1"/>
    </source>
</evidence>
<dbReference type="PANTHER" id="PTHR43071">
    <property type="entry name" value="2-AMINO-4-HYDROXY-6-HYDROXYMETHYLDIHYDROPTERIDINE PYROPHOSPHOKINASE"/>
    <property type="match status" value="1"/>
</dbReference>
<feature type="domain" description="7,8-dihydro-6-hydroxymethylpterin-pyrophosphokinase" evidence="13">
    <location>
        <begin position="93"/>
        <end position="104"/>
    </location>
</feature>
<dbReference type="PROSITE" id="PS00794">
    <property type="entry name" value="HPPK"/>
    <property type="match status" value="1"/>
</dbReference>
<dbReference type="SUPFAM" id="SSF55083">
    <property type="entry name" value="6-hydroxymethyl-7,8-dihydropterin pyrophosphokinase, HPPK"/>
    <property type="match status" value="1"/>
</dbReference>
<dbReference type="GO" id="GO:0003848">
    <property type="term" value="F:2-amino-4-hydroxy-6-hydroxymethyldihydropteridine diphosphokinase activity"/>
    <property type="evidence" value="ECO:0007669"/>
    <property type="project" value="UniProtKB-EC"/>
</dbReference>
<dbReference type="PANTHER" id="PTHR43071:SF1">
    <property type="entry name" value="2-AMINO-4-HYDROXY-6-HYDROXYMETHYLDIHYDROPTERIDINE PYROPHOSPHOKINASE"/>
    <property type="match status" value="1"/>
</dbReference>
<keyword evidence="15" id="KW-1185">Reference proteome</keyword>
<reference evidence="14" key="1">
    <citation type="submission" date="2022-01" db="EMBL/GenBank/DDBJ databases">
        <title>Colwellia maritima, isolated from seawater.</title>
        <authorList>
            <person name="Kristyanto S."/>
            <person name="Jung J."/>
            <person name="Jeon C.O."/>
        </authorList>
    </citation>
    <scope>NUCLEOTIDE SEQUENCE</scope>
    <source>
        <strain evidence="14">MSW7</strain>
    </source>
</reference>
<evidence type="ECO:0000256" key="8">
    <source>
        <dbReference type="ARBA" id="ARBA00022840"/>
    </source>
</evidence>
<organism evidence="14 15">
    <name type="scientific">Colwellia maritima</name>
    <dbReference type="NCBI Taxonomy" id="2912588"/>
    <lineage>
        <taxon>Bacteria</taxon>
        <taxon>Pseudomonadati</taxon>
        <taxon>Pseudomonadota</taxon>
        <taxon>Gammaproteobacteria</taxon>
        <taxon>Alteromonadales</taxon>
        <taxon>Colwelliaceae</taxon>
        <taxon>Colwellia</taxon>
    </lineage>
</organism>
<evidence type="ECO:0000259" key="13">
    <source>
        <dbReference type="PROSITE" id="PS00794"/>
    </source>
</evidence>
<evidence type="ECO:0000256" key="11">
    <source>
        <dbReference type="ARBA" id="ARBA00029766"/>
    </source>
</evidence>
<comment type="similarity">
    <text evidence="2">Belongs to the HPPK family.</text>
</comment>
<evidence type="ECO:0000256" key="10">
    <source>
        <dbReference type="ARBA" id="ARBA00029409"/>
    </source>
</evidence>
<dbReference type="Pfam" id="PF01288">
    <property type="entry name" value="HPPK"/>
    <property type="match status" value="1"/>
</dbReference>
<evidence type="ECO:0000256" key="9">
    <source>
        <dbReference type="ARBA" id="ARBA00022909"/>
    </source>
</evidence>
<gene>
    <name evidence="14" type="primary">folK</name>
    <name evidence="14" type="ORF">L3081_17680</name>
</gene>
<comment type="caution">
    <text evidence="14">The sequence shown here is derived from an EMBL/GenBank/DDBJ whole genome shotgun (WGS) entry which is preliminary data.</text>
</comment>
<keyword evidence="5 14" id="KW-0808">Transferase</keyword>
<accession>A0ABS9X3R5</accession>
<evidence type="ECO:0000256" key="2">
    <source>
        <dbReference type="ARBA" id="ARBA00005810"/>
    </source>
</evidence>
<comment type="pathway">
    <text evidence="1">Cofactor biosynthesis; tetrahydrofolate biosynthesis; 2-amino-4-hydroxy-6-hydroxymethyl-7,8-dihydropteridine diphosphate from 7,8-dihydroneopterin triphosphate: step 4/4.</text>
</comment>
<dbReference type="Gene3D" id="3.30.70.560">
    <property type="entry name" value="7,8-Dihydro-6-hydroxymethylpterin-pyrophosphokinase HPPK"/>
    <property type="match status" value="1"/>
</dbReference>
<evidence type="ECO:0000313" key="15">
    <source>
        <dbReference type="Proteomes" id="UP001139646"/>
    </source>
</evidence>
<protein>
    <recommendedName>
        <fullName evidence="4">2-amino-4-hydroxy-6-hydroxymethyldihydropteridine pyrophosphokinase</fullName>
        <ecNumber evidence="3">2.7.6.3</ecNumber>
    </recommendedName>
    <alternativeName>
        <fullName evidence="11">6-hydroxymethyl-7,8-dihydropterin pyrophosphokinase</fullName>
    </alternativeName>
    <alternativeName>
        <fullName evidence="12">7,8-dihydro-6-hydroxymethylpterin-pyrophosphokinase</fullName>
    </alternativeName>
</protein>
<sequence>MISSPKIAYIGLGSNLSGPVEQIKQAIKKVEIIPHSRLLSVSSLYLSKPMGPQDQDDYINAVLALETSLCAIELLNSLQSIENNAGRVRKENRWGARILDLDIILFGNEIINTDRLTIPHYGMSEREFVLLPLAEIAPKLILPNGDSLEDLSQKIAKNSMVKLS</sequence>
<keyword evidence="9" id="KW-0289">Folate biosynthesis</keyword>
<evidence type="ECO:0000256" key="4">
    <source>
        <dbReference type="ARBA" id="ARBA00016218"/>
    </source>
</evidence>
<keyword evidence="7" id="KW-0418">Kinase</keyword>
<dbReference type="Proteomes" id="UP001139646">
    <property type="component" value="Unassembled WGS sequence"/>
</dbReference>
<name>A0ABS9X3R5_9GAMM</name>
<dbReference type="CDD" id="cd00483">
    <property type="entry name" value="HPPK"/>
    <property type="match status" value="1"/>
</dbReference>